<evidence type="ECO:0000313" key="2">
    <source>
        <dbReference type="Proteomes" id="UP001227192"/>
    </source>
</evidence>
<evidence type="ECO:0000313" key="1">
    <source>
        <dbReference type="EMBL" id="KAJ9483608.1"/>
    </source>
</evidence>
<organism evidence="1 2">
    <name type="scientific">Penicillium thymicola</name>
    <dbReference type="NCBI Taxonomy" id="293382"/>
    <lineage>
        <taxon>Eukaryota</taxon>
        <taxon>Fungi</taxon>
        <taxon>Dikarya</taxon>
        <taxon>Ascomycota</taxon>
        <taxon>Pezizomycotina</taxon>
        <taxon>Eurotiomycetes</taxon>
        <taxon>Eurotiomycetidae</taxon>
        <taxon>Eurotiales</taxon>
        <taxon>Aspergillaceae</taxon>
        <taxon>Penicillium</taxon>
    </lineage>
</organism>
<keyword evidence="2" id="KW-1185">Reference proteome</keyword>
<accession>A0AAI9TAV1</accession>
<dbReference type="Proteomes" id="UP001227192">
    <property type="component" value="Unassembled WGS sequence"/>
</dbReference>
<protein>
    <submittedName>
        <fullName evidence="1">Uncharacterized protein</fullName>
    </submittedName>
</protein>
<name>A0AAI9TAV1_PENTH</name>
<comment type="caution">
    <text evidence="1">The sequence shown here is derived from an EMBL/GenBank/DDBJ whole genome shotgun (WGS) entry which is preliminary data.</text>
</comment>
<reference evidence="1" key="1">
    <citation type="submission" date="2015-06" db="EMBL/GenBank/DDBJ databases">
        <authorList>
            <person name="Nguyen H."/>
        </authorList>
    </citation>
    <scope>NUCLEOTIDE SEQUENCE</scope>
    <source>
        <strain evidence="1">DAOM 180753</strain>
    </source>
</reference>
<gene>
    <name evidence="1" type="ORF">VN97_g9792</name>
</gene>
<dbReference type="AlphaFoldDB" id="A0AAI9TAV1"/>
<dbReference type="EMBL" id="LACB01000414">
    <property type="protein sequence ID" value="KAJ9483608.1"/>
    <property type="molecule type" value="Genomic_DNA"/>
</dbReference>
<proteinExistence type="predicted"/>
<sequence>MSYGNGRASQGVCPIRVDFSLYRAEYEQKQKDHDKSGIRTHASCETRKLLLVMESRYTLTWRLRPTRPSYHKINYSGPNWLTI</sequence>
<reference evidence="1" key="2">
    <citation type="journal article" date="2016" name="Fungal Biol.">
        <title>Ochratoxin A production by Penicillium thymicola.</title>
        <authorList>
            <person name="Nguyen H.D.T."/>
            <person name="McMullin D.R."/>
            <person name="Ponomareva E."/>
            <person name="Riley R."/>
            <person name="Pomraning K.R."/>
            <person name="Baker S.E."/>
            <person name="Seifert K.A."/>
        </authorList>
    </citation>
    <scope>NUCLEOTIDE SEQUENCE</scope>
    <source>
        <strain evidence="1">DAOM 180753</strain>
    </source>
</reference>